<accession>A0A6J4U1D7</accession>
<reference evidence="2" key="1">
    <citation type="submission" date="2020-02" db="EMBL/GenBank/DDBJ databases">
        <authorList>
            <person name="Meier V. D."/>
        </authorList>
    </citation>
    <scope>NUCLEOTIDE SEQUENCE</scope>
    <source>
        <strain evidence="2">AVDCRST_MAG23</strain>
    </source>
</reference>
<evidence type="ECO:0000313" key="2">
    <source>
        <dbReference type="EMBL" id="CAA9538006.1"/>
    </source>
</evidence>
<evidence type="ECO:0000256" key="1">
    <source>
        <dbReference type="SAM" id="SignalP"/>
    </source>
</evidence>
<sequence length="54" mass="5576">MSRFALPLILLLAACGQQLPPPASAEDIEQAVSRAEQQLATAESAAAKRTNLGG</sequence>
<evidence type="ECO:0008006" key="3">
    <source>
        <dbReference type="Google" id="ProtNLM"/>
    </source>
</evidence>
<organism evidence="2">
    <name type="scientific">uncultured Sphingosinicella sp</name>
    <dbReference type="NCBI Taxonomy" id="478748"/>
    <lineage>
        <taxon>Bacteria</taxon>
        <taxon>Pseudomonadati</taxon>
        <taxon>Pseudomonadota</taxon>
        <taxon>Alphaproteobacteria</taxon>
        <taxon>Sphingomonadales</taxon>
        <taxon>Sphingosinicellaceae</taxon>
        <taxon>Sphingosinicella</taxon>
        <taxon>environmental samples</taxon>
    </lineage>
</organism>
<dbReference type="PROSITE" id="PS51257">
    <property type="entry name" value="PROKAR_LIPOPROTEIN"/>
    <property type="match status" value="1"/>
</dbReference>
<name>A0A6J4U1D7_9SPHN</name>
<proteinExistence type="predicted"/>
<keyword evidence="1" id="KW-0732">Signal</keyword>
<feature type="signal peptide" evidence="1">
    <location>
        <begin position="1"/>
        <end position="25"/>
    </location>
</feature>
<dbReference type="EMBL" id="CADCWD010000058">
    <property type="protein sequence ID" value="CAA9538006.1"/>
    <property type="molecule type" value="Genomic_DNA"/>
</dbReference>
<dbReference type="AlphaFoldDB" id="A0A6J4U1D7"/>
<feature type="chain" id="PRO_5027029014" description="Lipoprotein" evidence="1">
    <location>
        <begin position="26"/>
        <end position="54"/>
    </location>
</feature>
<protein>
    <recommendedName>
        <fullName evidence="3">Lipoprotein</fullName>
    </recommendedName>
</protein>
<gene>
    <name evidence="2" type="ORF">AVDCRST_MAG23-1621</name>
</gene>